<reference evidence="1" key="1">
    <citation type="submission" date="2014-09" db="EMBL/GenBank/DDBJ databases">
        <authorList>
            <person name="Magalhaes I.L.F."/>
            <person name="Oliveira U."/>
            <person name="Santos F.R."/>
            <person name="Vidigal T.H.D.A."/>
            <person name="Brescovit A.D."/>
            <person name="Santos A.J."/>
        </authorList>
    </citation>
    <scope>NUCLEOTIDE SEQUENCE</scope>
    <source>
        <tissue evidence="1">Shoot tissue taken approximately 20 cm above the soil surface</tissue>
    </source>
</reference>
<dbReference type="AlphaFoldDB" id="A0A0A8YQD2"/>
<protein>
    <submittedName>
        <fullName evidence="1">Uncharacterized protein</fullName>
    </submittedName>
</protein>
<reference evidence="1" key="2">
    <citation type="journal article" date="2015" name="Data Brief">
        <title>Shoot transcriptome of the giant reed, Arundo donax.</title>
        <authorList>
            <person name="Barrero R.A."/>
            <person name="Guerrero F.D."/>
            <person name="Moolhuijzen P."/>
            <person name="Goolsby J.A."/>
            <person name="Tidwell J."/>
            <person name="Bellgard S.E."/>
            <person name="Bellgard M.I."/>
        </authorList>
    </citation>
    <scope>NUCLEOTIDE SEQUENCE</scope>
    <source>
        <tissue evidence="1">Shoot tissue taken approximately 20 cm above the soil surface</tissue>
    </source>
</reference>
<organism evidence="1">
    <name type="scientific">Arundo donax</name>
    <name type="common">Giant reed</name>
    <name type="synonym">Donax arundinaceus</name>
    <dbReference type="NCBI Taxonomy" id="35708"/>
    <lineage>
        <taxon>Eukaryota</taxon>
        <taxon>Viridiplantae</taxon>
        <taxon>Streptophyta</taxon>
        <taxon>Embryophyta</taxon>
        <taxon>Tracheophyta</taxon>
        <taxon>Spermatophyta</taxon>
        <taxon>Magnoliopsida</taxon>
        <taxon>Liliopsida</taxon>
        <taxon>Poales</taxon>
        <taxon>Poaceae</taxon>
        <taxon>PACMAD clade</taxon>
        <taxon>Arundinoideae</taxon>
        <taxon>Arundineae</taxon>
        <taxon>Arundo</taxon>
    </lineage>
</organism>
<sequence>MPTRGSFSYHPPLEPLVKGGGGRWRPRTGACVLEGLAMLRSESDLMVVVEISAPPLSFPHRCLHLGACRCHAAISDQRPRPPLPRAAHSQIRRNPRDLLSPSRGLTARVSFSFDRGVFYS</sequence>
<evidence type="ECO:0000313" key="1">
    <source>
        <dbReference type="EMBL" id="JAD28028.1"/>
    </source>
</evidence>
<proteinExistence type="predicted"/>
<accession>A0A0A8YQD2</accession>
<name>A0A0A8YQD2_ARUDO</name>
<dbReference type="EMBL" id="GBRH01269867">
    <property type="protein sequence ID" value="JAD28028.1"/>
    <property type="molecule type" value="Transcribed_RNA"/>
</dbReference>